<dbReference type="Pfam" id="PF00583">
    <property type="entry name" value="Acetyltransf_1"/>
    <property type="match status" value="1"/>
</dbReference>
<accession>A0ABX1YPA8</accession>
<dbReference type="InterPro" id="IPR000182">
    <property type="entry name" value="GNAT_dom"/>
</dbReference>
<evidence type="ECO:0000313" key="2">
    <source>
        <dbReference type="EMBL" id="NOU81766.1"/>
    </source>
</evidence>
<reference evidence="2 3" key="1">
    <citation type="submission" date="2019-10" db="EMBL/GenBank/DDBJ databases">
        <title>Description of Paenibacillus terricola sp. nov.</title>
        <authorList>
            <person name="Carlier A."/>
            <person name="Qi S."/>
        </authorList>
    </citation>
    <scope>NUCLEOTIDE SEQUENCE [LARGE SCALE GENOMIC DNA]</scope>
    <source>
        <strain evidence="2 3">LMG 31459</strain>
    </source>
</reference>
<dbReference type="InterPro" id="IPR016181">
    <property type="entry name" value="Acyl_CoA_acyltransferase"/>
</dbReference>
<keyword evidence="3" id="KW-1185">Reference proteome</keyword>
<dbReference type="EMBL" id="WHOB01000068">
    <property type="protein sequence ID" value="NOU81766.1"/>
    <property type="molecule type" value="Genomic_DNA"/>
</dbReference>
<dbReference type="Gene3D" id="3.40.630.30">
    <property type="match status" value="1"/>
</dbReference>
<proteinExistence type="predicted"/>
<organism evidence="2 3">
    <name type="scientific">Paenibacillus phytohabitans</name>
    <dbReference type="NCBI Taxonomy" id="2654978"/>
    <lineage>
        <taxon>Bacteria</taxon>
        <taxon>Bacillati</taxon>
        <taxon>Bacillota</taxon>
        <taxon>Bacilli</taxon>
        <taxon>Bacillales</taxon>
        <taxon>Paenibacillaceae</taxon>
        <taxon>Paenibacillus</taxon>
    </lineage>
</organism>
<feature type="domain" description="N-acetyltransferase" evidence="1">
    <location>
        <begin position="9"/>
        <end position="164"/>
    </location>
</feature>
<dbReference type="PROSITE" id="PS51186">
    <property type="entry name" value="GNAT"/>
    <property type="match status" value="1"/>
</dbReference>
<evidence type="ECO:0000259" key="1">
    <source>
        <dbReference type="PROSITE" id="PS51186"/>
    </source>
</evidence>
<sequence>MVIIIQLEEVSDPLSPESLQIQASILNSQPAFNLMVEHKAYLDPLEIREDNRKNLEMGEKMLYIKAHSGYAGLITYLPDYGQDHHPWIGLLVIHQQYSRQGIGKTAVHKLEQIFKHQGLHAARLAVQLENKAGEAFWTANGFVRIRSAMDNHNNEVDVYEKQFK</sequence>
<gene>
    <name evidence="2" type="ORF">GC101_23155</name>
</gene>
<name>A0ABX1YPA8_9BACL</name>
<evidence type="ECO:0000313" key="3">
    <source>
        <dbReference type="Proteomes" id="UP000596857"/>
    </source>
</evidence>
<dbReference type="Proteomes" id="UP000596857">
    <property type="component" value="Unassembled WGS sequence"/>
</dbReference>
<comment type="caution">
    <text evidence="2">The sequence shown here is derived from an EMBL/GenBank/DDBJ whole genome shotgun (WGS) entry which is preliminary data.</text>
</comment>
<protein>
    <submittedName>
        <fullName evidence="2">GNAT family N-acetyltransferase</fullName>
    </submittedName>
</protein>
<dbReference type="CDD" id="cd04301">
    <property type="entry name" value="NAT_SF"/>
    <property type="match status" value="1"/>
</dbReference>
<dbReference type="SUPFAM" id="SSF55729">
    <property type="entry name" value="Acyl-CoA N-acyltransferases (Nat)"/>
    <property type="match status" value="1"/>
</dbReference>